<proteinExistence type="predicted"/>
<feature type="transmembrane region" description="Helical" evidence="1">
    <location>
        <begin position="108"/>
        <end position="123"/>
    </location>
</feature>
<accession>A0A854C145</accession>
<keyword evidence="1" id="KW-1133">Transmembrane helix</keyword>
<dbReference type="Proteomes" id="UP000186685">
    <property type="component" value="Unassembled WGS sequence"/>
</dbReference>
<evidence type="ECO:0000313" key="3">
    <source>
        <dbReference type="Proteomes" id="UP000186685"/>
    </source>
</evidence>
<sequence length="129" mass="14817">MNQHTVIKIRIAIPVAIIVAGIVYYIFDPSEYVAFPKCRFFVLTGLKCPACGLQRAVHALLSGNVVEAFSYNLFLLFSLPYAVALVLGEYYNFGGRFDRLKRFTQSRTMVYAYILLFFIWWILRNVCGL</sequence>
<evidence type="ECO:0008006" key="4">
    <source>
        <dbReference type="Google" id="ProtNLM"/>
    </source>
</evidence>
<gene>
    <name evidence="2" type="ORF">BHV76_06480</name>
</gene>
<evidence type="ECO:0000313" key="2">
    <source>
        <dbReference type="EMBL" id="OKZ10520.1"/>
    </source>
</evidence>
<dbReference type="Pfam" id="PF10825">
    <property type="entry name" value="DUF2752"/>
    <property type="match status" value="1"/>
</dbReference>
<protein>
    <recommendedName>
        <fullName evidence="4">DUF2752 domain-containing protein</fullName>
    </recommendedName>
</protein>
<name>A0A854C145_9BACT</name>
<dbReference type="InterPro" id="IPR021215">
    <property type="entry name" value="DUF2752"/>
</dbReference>
<dbReference type="EMBL" id="MNQR01000019">
    <property type="protein sequence ID" value="OKZ10520.1"/>
    <property type="molecule type" value="Genomic_DNA"/>
</dbReference>
<keyword evidence="1" id="KW-0472">Membrane</keyword>
<reference evidence="2 3" key="1">
    <citation type="journal article" date="2016" name="Nat. Biotechnol.">
        <title>Measurement of bacterial replication rates in microbial communities.</title>
        <authorList>
            <person name="Brown C.T."/>
            <person name="Olm M.R."/>
            <person name="Thomas B.C."/>
            <person name="Banfield J.F."/>
        </authorList>
    </citation>
    <scope>NUCLEOTIDE SEQUENCE [LARGE SCALE GENOMIC DNA]</scope>
    <source>
        <strain evidence="2">45_130</strain>
    </source>
</reference>
<comment type="caution">
    <text evidence="2">The sequence shown here is derived from an EMBL/GenBank/DDBJ whole genome shotgun (WGS) entry which is preliminary data.</text>
</comment>
<feature type="transmembrane region" description="Helical" evidence="1">
    <location>
        <begin position="68"/>
        <end position="87"/>
    </location>
</feature>
<feature type="transmembrane region" description="Helical" evidence="1">
    <location>
        <begin position="7"/>
        <end position="27"/>
    </location>
</feature>
<organism evidence="2 3">
    <name type="scientific">Phocaeicola plebeius</name>
    <dbReference type="NCBI Taxonomy" id="310297"/>
    <lineage>
        <taxon>Bacteria</taxon>
        <taxon>Pseudomonadati</taxon>
        <taxon>Bacteroidota</taxon>
        <taxon>Bacteroidia</taxon>
        <taxon>Bacteroidales</taxon>
        <taxon>Bacteroidaceae</taxon>
        <taxon>Phocaeicola</taxon>
    </lineage>
</organism>
<evidence type="ECO:0000256" key="1">
    <source>
        <dbReference type="SAM" id="Phobius"/>
    </source>
</evidence>
<keyword evidence="1" id="KW-0812">Transmembrane</keyword>
<dbReference type="AlphaFoldDB" id="A0A854C145"/>